<proteinExistence type="inferred from homology"/>
<evidence type="ECO:0000313" key="2">
    <source>
        <dbReference type="EMBL" id="QGF23181.1"/>
    </source>
</evidence>
<dbReference type="EC" id="4.1.3.38" evidence="2"/>
<dbReference type="GO" id="GO:0005829">
    <property type="term" value="C:cytosol"/>
    <property type="evidence" value="ECO:0007669"/>
    <property type="project" value="TreeGrafter"/>
</dbReference>
<dbReference type="AlphaFoldDB" id="A0A5Q2F9X3"/>
<reference evidence="2 3" key="1">
    <citation type="submission" date="2019-10" db="EMBL/GenBank/DDBJ databases">
        <title>Genomic analysis of Raineyella sp. CBA3103.</title>
        <authorList>
            <person name="Roh S.W."/>
        </authorList>
    </citation>
    <scope>NUCLEOTIDE SEQUENCE [LARGE SCALE GENOMIC DNA]</scope>
    <source>
        <strain evidence="2 3">CBA3103</strain>
    </source>
</reference>
<protein>
    <submittedName>
        <fullName evidence="2">Aminodeoxychorismate lyase</fullName>
        <ecNumber evidence="2">4.1.3.38</ecNumber>
    </submittedName>
</protein>
<dbReference type="GO" id="GO:0008696">
    <property type="term" value="F:4-amino-4-deoxychorismate lyase activity"/>
    <property type="evidence" value="ECO:0007669"/>
    <property type="project" value="UniProtKB-EC"/>
</dbReference>
<comment type="similarity">
    <text evidence="1">Belongs to the class-IV pyridoxal-phosphate-dependent aminotransferase family.</text>
</comment>
<sequence length="284" mass="29389">MTAQLVAVLGRGVVDPDEPVLYADDAGLTRGDGVFDTCRVVHDGSARVLHLDRHLARFAESARVLGLPAPDLPAWRDLITTALDSWTESGEASLKIILTRGPAHRPGTPTGLLLLTAVDPDSQARARAGLRVVTLSRGYRSDVFASAPWLLGGAKTLSYGINVAAKREATARGADDVLFVSTDGFLLEGPTAGLVVALGRQIVSVPTGATGVLASVTVETITAGAAAAGWETAAELLTPDDLADCAGAWLVSTVRGVCPILDLDGTSLPYDPELTATVAGWAGF</sequence>
<dbReference type="Proteomes" id="UP000386847">
    <property type="component" value="Chromosome"/>
</dbReference>
<dbReference type="RefSeq" id="WP_153571708.1">
    <property type="nucleotide sequence ID" value="NZ_CP045725.1"/>
</dbReference>
<keyword evidence="2" id="KW-0456">Lyase</keyword>
<dbReference type="GO" id="GO:0046394">
    <property type="term" value="P:carboxylic acid biosynthetic process"/>
    <property type="evidence" value="ECO:0007669"/>
    <property type="project" value="UniProtKB-ARBA"/>
</dbReference>
<name>A0A5Q2F9X3_9ACTN</name>
<keyword evidence="3" id="KW-1185">Reference proteome</keyword>
<dbReference type="InterPro" id="IPR043132">
    <property type="entry name" value="BCAT-like_C"/>
</dbReference>
<dbReference type="PANTHER" id="PTHR42743">
    <property type="entry name" value="AMINO-ACID AMINOTRANSFERASE"/>
    <property type="match status" value="1"/>
</dbReference>
<dbReference type="PANTHER" id="PTHR42743:SF11">
    <property type="entry name" value="AMINODEOXYCHORISMATE LYASE"/>
    <property type="match status" value="1"/>
</dbReference>
<dbReference type="KEGG" id="rain:Rai3103_05345"/>
<dbReference type="InterPro" id="IPR001544">
    <property type="entry name" value="Aminotrans_IV"/>
</dbReference>
<dbReference type="InterPro" id="IPR036038">
    <property type="entry name" value="Aminotransferase-like"/>
</dbReference>
<evidence type="ECO:0000313" key="3">
    <source>
        <dbReference type="Proteomes" id="UP000386847"/>
    </source>
</evidence>
<dbReference type="Gene3D" id="3.30.470.10">
    <property type="match status" value="1"/>
</dbReference>
<dbReference type="InterPro" id="IPR050571">
    <property type="entry name" value="Class-IV_PLP-Dep_Aminotrnsfr"/>
</dbReference>
<dbReference type="Gene3D" id="3.20.10.10">
    <property type="entry name" value="D-amino Acid Aminotransferase, subunit A, domain 2"/>
    <property type="match status" value="1"/>
</dbReference>
<gene>
    <name evidence="2" type="ORF">Rai3103_05345</name>
</gene>
<dbReference type="SUPFAM" id="SSF56752">
    <property type="entry name" value="D-aminoacid aminotransferase-like PLP-dependent enzymes"/>
    <property type="match status" value="1"/>
</dbReference>
<organism evidence="2 3">
    <name type="scientific">Raineyella fluvialis</name>
    <dbReference type="NCBI Taxonomy" id="2662261"/>
    <lineage>
        <taxon>Bacteria</taxon>
        <taxon>Bacillati</taxon>
        <taxon>Actinomycetota</taxon>
        <taxon>Actinomycetes</taxon>
        <taxon>Propionibacteriales</taxon>
        <taxon>Propionibacteriaceae</taxon>
        <taxon>Raineyella</taxon>
    </lineage>
</organism>
<dbReference type="NCBIfam" id="NF005888">
    <property type="entry name" value="PRK07849.1-3"/>
    <property type="match status" value="1"/>
</dbReference>
<evidence type="ECO:0000256" key="1">
    <source>
        <dbReference type="ARBA" id="ARBA00009320"/>
    </source>
</evidence>
<dbReference type="InterPro" id="IPR043131">
    <property type="entry name" value="BCAT-like_N"/>
</dbReference>
<dbReference type="EMBL" id="CP045725">
    <property type="protein sequence ID" value="QGF23181.1"/>
    <property type="molecule type" value="Genomic_DNA"/>
</dbReference>
<dbReference type="Pfam" id="PF01063">
    <property type="entry name" value="Aminotran_4"/>
    <property type="match status" value="1"/>
</dbReference>
<accession>A0A5Q2F9X3</accession>